<dbReference type="AlphaFoldDB" id="A0A0H5R942"/>
<dbReference type="Pfam" id="PF02141">
    <property type="entry name" value="DENN"/>
    <property type="match status" value="1"/>
</dbReference>
<dbReference type="Gene3D" id="2.100.10.50">
    <property type="match status" value="1"/>
</dbReference>
<dbReference type="SMART" id="SM00799">
    <property type="entry name" value="DENN"/>
    <property type="match status" value="1"/>
</dbReference>
<dbReference type="InterPro" id="IPR037516">
    <property type="entry name" value="Tripartite_DENN"/>
</dbReference>
<accession>A0A0H5R942</accession>
<dbReference type="Pfam" id="PF03455">
    <property type="entry name" value="dDENN"/>
    <property type="match status" value="1"/>
</dbReference>
<evidence type="ECO:0000256" key="2">
    <source>
        <dbReference type="ARBA" id="ARBA00022737"/>
    </source>
</evidence>
<protein>
    <recommendedName>
        <fullName evidence="7">UDENN domain-containing protein</fullName>
    </recommendedName>
</protein>
<feature type="domain" description="MABP" evidence="5">
    <location>
        <begin position="73"/>
        <end position="223"/>
    </location>
</feature>
<dbReference type="Pfam" id="PF03456">
    <property type="entry name" value="uDENN"/>
    <property type="match status" value="1"/>
</dbReference>
<dbReference type="SMART" id="SM00800">
    <property type="entry name" value="uDENN"/>
    <property type="match status" value="1"/>
</dbReference>
<dbReference type="Gene3D" id="3.40.50.11500">
    <property type="match status" value="1"/>
</dbReference>
<name>A0A0H5R942_9EUKA</name>
<dbReference type="InterPro" id="IPR051696">
    <property type="entry name" value="DENN_Domain_GEFs"/>
</dbReference>
<organism evidence="6">
    <name type="scientific">Spongospora subterranea</name>
    <dbReference type="NCBI Taxonomy" id="70186"/>
    <lineage>
        <taxon>Eukaryota</taxon>
        <taxon>Sar</taxon>
        <taxon>Rhizaria</taxon>
        <taxon>Endomyxa</taxon>
        <taxon>Phytomyxea</taxon>
        <taxon>Plasmodiophorida</taxon>
        <taxon>Plasmodiophoridae</taxon>
        <taxon>Spongospora</taxon>
    </lineage>
</organism>
<dbReference type="Gene3D" id="6.10.140.1000">
    <property type="match status" value="1"/>
</dbReference>
<dbReference type="EMBL" id="HACM01009785">
    <property type="protein sequence ID" value="CRZ10227.1"/>
    <property type="molecule type" value="Transcribed_RNA"/>
</dbReference>
<dbReference type="Gene3D" id="3.30.450.200">
    <property type="match status" value="1"/>
</dbReference>
<dbReference type="PANTHER" id="PTHR12296:SF21">
    <property type="entry name" value="DENN DOMAIN-CONTAINING PROTEIN 3"/>
    <property type="match status" value="1"/>
</dbReference>
<evidence type="ECO:0000259" key="5">
    <source>
        <dbReference type="PROSITE" id="PS51498"/>
    </source>
</evidence>
<dbReference type="PROSITE" id="PS51498">
    <property type="entry name" value="MABP"/>
    <property type="match status" value="1"/>
</dbReference>
<dbReference type="Gene3D" id="1.25.40.10">
    <property type="entry name" value="Tetratricopeptide repeat domain"/>
    <property type="match status" value="1"/>
</dbReference>
<dbReference type="GO" id="GO:0032483">
    <property type="term" value="P:regulation of Rab protein signal transduction"/>
    <property type="evidence" value="ECO:0007669"/>
    <property type="project" value="TreeGrafter"/>
</dbReference>
<keyword evidence="2" id="KW-0677">Repeat</keyword>
<dbReference type="SMART" id="SM00801">
    <property type="entry name" value="dDENN"/>
    <property type="match status" value="1"/>
</dbReference>
<dbReference type="NCBIfam" id="TIGR00756">
    <property type="entry name" value="PPR"/>
    <property type="match status" value="1"/>
</dbReference>
<dbReference type="PROSITE" id="PS50211">
    <property type="entry name" value="DENN"/>
    <property type="match status" value="1"/>
</dbReference>
<dbReference type="InterPro" id="IPR001194">
    <property type="entry name" value="cDENN_dom"/>
</dbReference>
<evidence type="ECO:0000313" key="6">
    <source>
        <dbReference type="EMBL" id="CRZ10227.1"/>
    </source>
</evidence>
<reference evidence="6" key="1">
    <citation type="submission" date="2015-04" db="EMBL/GenBank/DDBJ databases">
        <title>The genome sequence of the plant pathogenic Rhizarian Plasmodiophora brassicae reveals insights in its biotrophic life cycle and the origin of chitin synthesis.</title>
        <authorList>
            <person name="Schwelm A."/>
            <person name="Fogelqvist J."/>
            <person name="Knaust A."/>
            <person name="Julke S."/>
            <person name="Lilja T."/>
            <person name="Dhandapani V."/>
            <person name="Bonilla-Rosso G."/>
            <person name="Karlsson M."/>
            <person name="Shevchenko A."/>
            <person name="Choi S.R."/>
            <person name="Kim H.G."/>
            <person name="Park J.Y."/>
            <person name="Lim Y.P."/>
            <person name="Ludwig-Muller J."/>
            <person name="Dixelius C."/>
        </authorList>
    </citation>
    <scope>NUCLEOTIDE SEQUENCE</scope>
    <source>
        <tissue evidence="6">Potato root galls</tissue>
    </source>
</reference>
<evidence type="ECO:0000256" key="3">
    <source>
        <dbReference type="PROSITE-ProRule" id="PRU00708"/>
    </source>
</evidence>
<dbReference type="PANTHER" id="PTHR12296">
    <property type="entry name" value="DENN DOMAIN-CONTAINING PROTEIN 4"/>
    <property type="match status" value="1"/>
</dbReference>
<evidence type="ECO:0000256" key="1">
    <source>
        <dbReference type="ARBA" id="ARBA00022658"/>
    </source>
</evidence>
<dbReference type="GO" id="GO:0031410">
    <property type="term" value="C:cytoplasmic vesicle"/>
    <property type="evidence" value="ECO:0007669"/>
    <property type="project" value="TreeGrafter"/>
</dbReference>
<sequence>MTSNESTPTPAVAVSMEADSTTNATRMPTMEKTTTQSGSFPQSDPERLLEYFITVGIGDVFTSQNSVYDLENSRPITAISVCIGKQAPPNCDLMKCTITGASASLRNGLFGSHSWLAYSRDPSLGEPLTEIVVLKEDECPKGFVKVDHNFQTVFKRSDIFGRQTNPSYIFVERHPVKVPIAEVILVAEADGEVAPPDFWKVQNDSQFGIKFGNGLDLYYKKCPATPLDQVYKPNVIDRYPRKDAPLSPLPVVVAQFCQPNGSVLMRSAPLPTSHDFVLTNSFGRKMYGSALTCFEPLSLDVWNRSLDTILEKFPRMSVSSEVITEHFNFHTLPPKSVTADCQSPEHNTRCLSLSFESKPLYASKTICLLSYYPFFESFNVMLAELYRISVSPQTFPLERILSNLFEIPVPLSPRLASQIQIGSKSISFNVPNSDEDLPLINCSFDMVFRCLPLDLILVALNALMLERKVILVSIHPRLLTPTAHTLLSLMFPLEWQYSYIPVLPRVISVIIDAPMPVFVGLRQAYVDPRLYERPDIVVINLDTRTSFVHPSSPLLPLPATLTAVLRQELEQFGHLSSLHPISKDELDSLDLTFNIIPSEAHASSQLHDEEVFNQRAVRAAFVHFFTGLFGRFRDFLLFPEVPENVRLDELFEKKAFLDEKPKGPIRQFVQALIETQCFTRFIEERTFPSDRDSELKFFDRCCDYHHSVEAIADKAESLAGLVQSLLEAPEIKAVYRVPPPLSLSVNGPALSPSPAYACFPVLDPKLLYDPRPVVVENMRDWGPAKAQMLRTEFQEAFFLSRPVAVSLFQHRGSIDKLTKTFESNIDWARHLLMLVYSSWFLLASISVDWNTSLTEAVVDDAFQILNRIRKSGLIADESTYRSMLKLCAKFSRAESARTILQLMKDSGIQPSQVTYALFTSAVTEAPISPKTRQSLDFTRHFGNKTLTISPDMKVNWKITAMSTVSICPGCNSRLSDCEIMAGWNDDPNHESTRCIVCRTSTFVPELNIRLTLMNGKTDLLQVPYISPLVLRNLLEVTMSNQHKDVFGPERFRIMYPKLYYNLLWYFYYEQLPLINIVGDNEVKIKPLMPEIPMESLLTQQERDSAITDRFGDRGRKVMGALTRYLRRGDVLNAMRLFLLHRTREANIGGSGVLDKTSVWSHSMFREMEALGAQWFFPSRIEWLRAYSEALGSVPRHMVSYMLPMDNAPSGVTSIFEDVFKHKGSGSIHPNDSSPQRISSDEVLKELPTEMIKTVAIETDIV</sequence>
<dbReference type="InterPro" id="IPR005112">
    <property type="entry name" value="dDENN_dom"/>
</dbReference>
<proteinExistence type="predicted"/>
<feature type="repeat" description="PPR" evidence="3">
    <location>
        <begin position="876"/>
        <end position="910"/>
    </location>
</feature>
<dbReference type="InterPro" id="IPR023341">
    <property type="entry name" value="MABP"/>
</dbReference>
<dbReference type="InterPro" id="IPR005113">
    <property type="entry name" value="uDENN_dom"/>
</dbReference>
<keyword evidence="1" id="KW-0344">Guanine-nucleotide releasing factor</keyword>
<dbReference type="GO" id="GO:0005085">
    <property type="term" value="F:guanyl-nucleotide exchange factor activity"/>
    <property type="evidence" value="ECO:0007669"/>
    <property type="project" value="UniProtKB-KW"/>
</dbReference>
<evidence type="ECO:0000259" key="4">
    <source>
        <dbReference type="PROSITE" id="PS50211"/>
    </source>
</evidence>
<dbReference type="Pfam" id="PF17177">
    <property type="entry name" value="PPR_long"/>
    <property type="match status" value="1"/>
</dbReference>
<dbReference type="InterPro" id="IPR033443">
    <property type="entry name" value="PROP1-like_PPR_dom"/>
</dbReference>
<dbReference type="InterPro" id="IPR011990">
    <property type="entry name" value="TPR-like_helical_dom_sf"/>
</dbReference>
<evidence type="ECO:0008006" key="7">
    <source>
        <dbReference type="Google" id="ProtNLM"/>
    </source>
</evidence>
<dbReference type="PROSITE" id="PS51375">
    <property type="entry name" value="PPR"/>
    <property type="match status" value="1"/>
</dbReference>
<feature type="domain" description="UDENN" evidence="4">
    <location>
        <begin position="215"/>
        <end position="693"/>
    </location>
</feature>
<dbReference type="InterPro" id="IPR043153">
    <property type="entry name" value="DENN_C"/>
</dbReference>
<dbReference type="InterPro" id="IPR002885">
    <property type="entry name" value="PPR_rpt"/>
</dbReference>